<dbReference type="InterPro" id="IPR012347">
    <property type="entry name" value="Ferritin-like"/>
</dbReference>
<evidence type="ECO:0000259" key="1">
    <source>
        <dbReference type="Pfam" id="PF02915"/>
    </source>
</evidence>
<dbReference type="SUPFAM" id="SSF47240">
    <property type="entry name" value="Ferritin-like"/>
    <property type="match status" value="1"/>
</dbReference>
<gene>
    <name evidence="2" type="ORF">A2149_05655</name>
</gene>
<feature type="domain" description="Rubrerythrin diiron-binding" evidence="1">
    <location>
        <begin position="8"/>
        <end position="140"/>
    </location>
</feature>
<dbReference type="Pfam" id="PF02915">
    <property type="entry name" value="Rubrerythrin"/>
    <property type="match status" value="1"/>
</dbReference>
<dbReference type="GO" id="GO:0016491">
    <property type="term" value="F:oxidoreductase activity"/>
    <property type="evidence" value="ECO:0007669"/>
    <property type="project" value="InterPro"/>
</dbReference>
<protein>
    <recommendedName>
        <fullName evidence="1">Rubrerythrin diiron-binding domain-containing protein</fullName>
    </recommendedName>
</protein>
<dbReference type="InterPro" id="IPR003251">
    <property type="entry name" value="Rr_diiron-bd_dom"/>
</dbReference>
<evidence type="ECO:0000313" key="3">
    <source>
        <dbReference type="Proteomes" id="UP000178435"/>
    </source>
</evidence>
<dbReference type="PANTHER" id="PTHR33531">
    <property type="entry name" value="RUBRERYTHRIN SUBFAMILY"/>
    <property type="match status" value="1"/>
</dbReference>
<dbReference type="EMBL" id="MGDF01000040">
    <property type="protein sequence ID" value="OGL46639.1"/>
    <property type="molecule type" value="Genomic_DNA"/>
</dbReference>
<accession>A0A1F7RYL5</accession>
<organism evidence="2 3">
    <name type="scientific">Candidatus Schekmanbacteria bacterium RBG_16_38_11</name>
    <dbReference type="NCBI Taxonomy" id="1817880"/>
    <lineage>
        <taxon>Bacteria</taxon>
        <taxon>Candidatus Schekmaniibacteriota</taxon>
    </lineage>
</organism>
<sequence>MSLKNIIELMKNAVHSEIDSQGFYQEAVKCTKRDEAKKMFKRLIDDEKRHEKILTERYTGLTKDPLPSMEPHKKRIDMARKIVKGRTTEVDALKIAINKERWTHNNYLEMADNVKDKDLEDVLQLLAQDELGHEQILVAEYRAFTNQPFDEYELDLYVRE</sequence>
<proteinExistence type="predicted"/>
<dbReference type="GO" id="GO:0046872">
    <property type="term" value="F:metal ion binding"/>
    <property type="evidence" value="ECO:0007669"/>
    <property type="project" value="InterPro"/>
</dbReference>
<reference evidence="2 3" key="1">
    <citation type="journal article" date="2016" name="Nat. Commun.">
        <title>Thousands of microbial genomes shed light on interconnected biogeochemical processes in an aquifer system.</title>
        <authorList>
            <person name="Anantharaman K."/>
            <person name="Brown C.T."/>
            <person name="Hug L.A."/>
            <person name="Sharon I."/>
            <person name="Castelle C.J."/>
            <person name="Probst A.J."/>
            <person name="Thomas B.C."/>
            <person name="Singh A."/>
            <person name="Wilkins M.J."/>
            <person name="Karaoz U."/>
            <person name="Brodie E.L."/>
            <person name="Williams K.H."/>
            <person name="Hubbard S.S."/>
            <person name="Banfield J.F."/>
        </authorList>
    </citation>
    <scope>NUCLEOTIDE SEQUENCE [LARGE SCALE GENOMIC DNA]</scope>
</reference>
<dbReference type="AlphaFoldDB" id="A0A1F7RYL5"/>
<dbReference type="CDD" id="cd01045">
    <property type="entry name" value="Ferritin_like_AB"/>
    <property type="match status" value="1"/>
</dbReference>
<dbReference type="Proteomes" id="UP000178435">
    <property type="component" value="Unassembled WGS sequence"/>
</dbReference>
<dbReference type="Gene3D" id="1.20.1260.10">
    <property type="match status" value="1"/>
</dbReference>
<comment type="caution">
    <text evidence="2">The sequence shown here is derived from an EMBL/GenBank/DDBJ whole genome shotgun (WGS) entry which is preliminary data.</text>
</comment>
<dbReference type="PANTHER" id="PTHR33531:SF10">
    <property type="entry name" value="BLR7895 PROTEIN"/>
    <property type="match status" value="1"/>
</dbReference>
<evidence type="ECO:0000313" key="2">
    <source>
        <dbReference type="EMBL" id="OGL46639.1"/>
    </source>
</evidence>
<name>A0A1F7RYL5_9BACT</name>
<dbReference type="InterPro" id="IPR009078">
    <property type="entry name" value="Ferritin-like_SF"/>
</dbReference>